<name>A0A2T5LMY0_9EURO</name>
<dbReference type="EMBL" id="MSFN02000010">
    <property type="protein sequence ID" value="PTU17627.1"/>
    <property type="molecule type" value="Genomic_DNA"/>
</dbReference>
<gene>
    <name evidence="2" type="ORF">P175DRAFT_099637</name>
</gene>
<evidence type="ECO:0000313" key="2">
    <source>
        <dbReference type="EMBL" id="PTU17627.1"/>
    </source>
</evidence>
<comment type="caution">
    <text evidence="2">The sequence shown here is derived from an EMBL/GenBank/DDBJ whole genome shotgun (WGS) entry which is preliminary data.</text>
</comment>
<feature type="compositionally biased region" description="Polar residues" evidence="1">
    <location>
        <begin position="68"/>
        <end position="83"/>
    </location>
</feature>
<evidence type="ECO:0000313" key="3">
    <source>
        <dbReference type="Proteomes" id="UP000244073"/>
    </source>
</evidence>
<dbReference type="AlphaFoldDB" id="A0A2T5LMY0"/>
<reference evidence="2 3" key="1">
    <citation type="journal article" date="2018" name="Proc. Natl. Acad. Sci. U.S.A.">
        <title>Linking secondary metabolites to gene clusters through genome sequencing of six diverse Aspergillus species.</title>
        <authorList>
            <person name="Kaerboelling I."/>
            <person name="Vesth T.C."/>
            <person name="Frisvad J.C."/>
            <person name="Nybo J.L."/>
            <person name="Theobald S."/>
            <person name="Kuo A."/>
            <person name="Bowyer P."/>
            <person name="Matsuda Y."/>
            <person name="Mondo S."/>
            <person name="Lyhne E.K."/>
            <person name="Kogle M.E."/>
            <person name="Clum A."/>
            <person name="Lipzen A."/>
            <person name="Salamov A."/>
            <person name="Ngan C.Y."/>
            <person name="Daum C."/>
            <person name="Chiniquy J."/>
            <person name="Barry K."/>
            <person name="LaButti K."/>
            <person name="Haridas S."/>
            <person name="Simmons B.A."/>
            <person name="Magnuson J.K."/>
            <person name="Mortensen U.H."/>
            <person name="Larsen T.O."/>
            <person name="Grigoriev I.V."/>
            <person name="Baker S.E."/>
            <person name="Andersen M.R."/>
        </authorList>
    </citation>
    <scope>NUCLEOTIDE SEQUENCE [LARGE SCALE GENOMIC DNA]</scope>
    <source>
        <strain evidence="2 3">IBT 24754</strain>
    </source>
</reference>
<feature type="compositionally biased region" description="Basic and acidic residues" evidence="1">
    <location>
        <begin position="1"/>
        <end position="16"/>
    </location>
</feature>
<evidence type="ECO:0000256" key="1">
    <source>
        <dbReference type="SAM" id="MobiDB-lite"/>
    </source>
</evidence>
<proteinExistence type="predicted"/>
<organism evidence="2 3">
    <name type="scientific">Aspergillus ochraceoroseus IBT 24754</name>
    <dbReference type="NCBI Taxonomy" id="1392256"/>
    <lineage>
        <taxon>Eukaryota</taxon>
        <taxon>Fungi</taxon>
        <taxon>Dikarya</taxon>
        <taxon>Ascomycota</taxon>
        <taxon>Pezizomycotina</taxon>
        <taxon>Eurotiomycetes</taxon>
        <taxon>Eurotiomycetidae</taxon>
        <taxon>Eurotiales</taxon>
        <taxon>Aspergillaceae</taxon>
        <taxon>Aspergillus</taxon>
        <taxon>Aspergillus subgen. Nidulantes</taxon>
    </lineage>
</organism>
<sequence>MKRDHSKVEGPFEEPSRTAPQADSAEASANPGPAPDVDLPRTPQRPIRRVRHLPERAARSRAVRRINQAASRNNPAQRIQPAQNTVPYLPGQDAIAGYQVVDANYATGYGNNVYHISQPLQLQYADVTPAEAYSMYPNQEANPPVQGGIVAAAMAQDPQPEQPPVHPVARDAALFQNYVNTLMEELDQGL</sequence>
<dbReference type="Proteomes" id="UP000244073">
    <property type="component" value="Unassembled WGS sequence"/>
</dbReference>
<dbReference type="GeneID" id="63818033"/>
<protein>
    <submittedName>
        <fullName evidence="2">Uncharacterized protein</fullName>
    </submittedName>
</protein>
<dbReference type="RefSeq" id="XP_040749019.1">
    <property type="nucleotide sequence ID" value="XM_040901148.1"/>
</dbReference>
<dbReference type="VEuPathDB" id="FungiDB:P175DRAFT_099637"/>
<accession>A0A2T5LMY0</accession>
<feature type="region of interest" description="Disordered" evidence="1">
    <location>
        <begin position="1"/>
        <end position="83"/>
    </location>
</feature>